<name>A0A0U2U772_9BACL</name>
<sequence length="65" mass="7774">MKLFQVQICCSYDEDSVDSRLIVAEDKESAENKMKEIYDDFMRYFQWVNAVEINEVDGWKITISR</sequence>
<dbReference type="STRING" id="162209.IJ22_18430"/>
<gene>
    <name evidence="1" type="ORF">IJ22_18430</name>
</gene>
<evidence type="ECO:0000313" key="2">
    <source>
        <dbReference type="Proteomes" id="UP000061660"/>
    </source>
</evidence>
<evidence type="ECO:0000313" key="1">
    <source>
        <dbReference type="EMBL" id="ALS22217.1"/>
    </source>
</evidence>
<dbReference type="EMBL" id="CP013652">
    <property type="protein sequence ID" value="ALS22217.1"/>
    <property type="molecule type" value="Genomic_DNA"/>
</dbReference>
<protein>
    <submittedName>
        <fullName evidence="1">Uncharacterized protein</fullName>
    </submittedName>
</protein>
<dbReference type="Proteomes" id="UP000061660">
    <property type="component" value="Chromosome"/>
</dbReference>
<accession>A0A0U2U772</accession>
<dbReference type="PATRIC" id="fig|162209.4.peg.1953"/>
<reference evidence="1 2" key="2">
    <citation type="journal article" date="2016" name="Genome Announc.">
        <title>Complete Genome Sequences of Two Interactive Moderate Thermophiles, Paenibacillus napthalenovorans 32O-Y and Paenibacillus sp. 32O-W.</title>
        <authorList>
            <person name="Butler R.R.III."/>
            <person name="Wang J."/>
            <person name="Stark B.C."/>
            <person name="Pombert J.F."/>
        </authorList>
    </citation>
    <scope>NUCLEOTIDE SEQUENCE [LARGE SCALE GENOMIC DNA]</scope>
    <source>
        <strain evidence="1 2">32O-Y</strain>
    </source>
</reference>
<reference evidence="2" key="1">
    <citation type="submission" date="2015-12" db="EMBL/GenBank/DDBJ databases">
        <title>Complete genome sequences of two moderately thermophilic Paenibacillus species.</title>
        <authorList>
            <person name="Butler R.III."/>
            <person name="Wang J."/>
            <person name="Stark B.C."/>
            <person name="Pombert J.-F."/>
        </authorList>
    </citation>
    <scope>NUCLEOTIDE SEQUENCE [LARGE SCALE GENOMIC DNA]</scope>
    <source>
        <strain evidence="2">32O-Y</strain>
    </source>
</reference>
<proteinExistence type="predicted"/>
<dbReference type="AlphaFoldDB" id="A0A0U2U772"/>
<keyword evidence="2" id="KW-1185">Reference proteome</keyword>
<dbReference type="KEGG" id="pnp:IJ22_18430"/>
<organism evidence="1 2">
    <name type="scientific">Paenibacillus naphthalenovorans</name>
    <dbReference type="NCBI Taxonomy" id="162209"/>
    <lineage>
        <taxon>Bacteria</taxon>
        <taxon>Bacillati</taxon>
        <taxon>Bacillota</taxon>
        <taxon>Bacilli</taxon>
        <taxon>Bacillales</taxon>
        <taxon>Paenibacillaceae</taxon>
        <taxon>Paenibacillus</taxon>
    </lineage>
</organism>
<dbReference type="RefSeq" id="WP_062408533.1">
    <property type="nucleotide sequence ID" value="NZ_CP013652.1"/>
</dbReference>